<dbReference type="PANTHER" id="PTHR43035">
    <property type="entry name" value="FATTY ACID REPRESSION MUTANT PROTEIN 2-RELATED"/>
    <property type="match status" value="1"/>
</dbReference>
<dbReference type="FunFam" id="3.40.109.10:FF:000001">
    <property type="entry name" value="Nitroreductase family"/>
    <property type="match status" value="1"/>
</dbReference>
<dbReference type="HOGENOM" id="CLU_073125_0_0_1"/>
<dbReference type="Pfam" id="PF00881">
    <property type="entry name" value="Nitroreductase"/>
    <property type="match status" value="1"/>
</dbReference>
<evidence type="ECO:0000313" key="9">
    <source>
        <dbReference type="Proteomes" id="UP000030752"/>
    </source>
</evidence>
<keyword evidence="9" id="KW-1185">Reference proteome</keyword>
<dbReference type="CDD" id="cd02140">
    <property type="entry name" value="Frm2-like"/>
    <property type="match status" value="1"/>
</dbReference>
<accession>W2SGU8</accession>
<comment type="subcellular location">
    <subcellularLocation>
        <location evidence="2">Cytoplasm</location>
    </subcellularLocation>
    <subcellularLocation>
        <location evidence="1">Nucleus</location>
    </subcellularLocation>
</comment>
<dbReference type="VEuPathDB" id="FungiDB:HMPREF1541_01299"/>
<gene>
    <name evidence="8" type="ORF">HMPREF1541_01299</name>
</gene>
<organism evidence="8 9">
    <name type="scientific">Cyphellophora europaea (strain CBS 101466)</name>
    <name type="common">Phialophora europaea</name>
    <dbReference type="NCBI Taxonomy" id="1220924"/>
    <lineage>
        <taxon>Eukaryota</taxon>
        <taxon>Fungi</taxon>
        <taxon>Dikarya</taxon>
        <taxon>Ascomycota</taxon>
        <taxon>Pezizomycotina</taxon>
        <taxon>Eurotiomycetes</taxon>
        <taxon>Chaetothyriomycetidae</taxon>
        <taxon>Chaetothyriales</taxon>
        <taxon>Cyphellophoraceae</taxon>
        <taxon>Cyphellophora</taxon>
    </lineage>
</organism>
<evidence type="ECO:0000256" key="5">
    <source>
        <dbReference type="ARBA" id="ARBA00023002"/>
    </source>
</evidence>
<keyword evidence="4" id="KW-0963">Cytoplasm</keyword>
<dbReference type="STRING" id="1220924.W2SGU8"/>
<evidence type="ECO:0000259" key="7">
    <source>
        <dbReference type="Pfam" id="PF00881"/>
    </source>
</evidence>
<sequence length="215" mass="23779">MTSDHSATTSPLFSAIETRQSIYGLSKSLPIPNGRVQDIVAHAITNCPSPFNTQSTRAVILFGAEHDKLWNFADAALKQMMPEQAYQALAPRVAGFKAAYGTVMWFEDKAALDGMAEKNPAVAGMLPQWSEHSSGMHQFFVWTALSVEGVGCNLQHYNFSPAFATQVLQEWKLPATWDLKSQLVFGAPKSGTFERDGPRPRTYLPVQERLLQFGN</sequence>
<dbReference type="Proteomes" id="UP000030752">
    <property type="component" value="Unassembled WGS sequence"/>
</dbReference>
<dbReference type="InterPro" id="IPR029479">
    <property type="entry name" value="Nitroreductase"/>
</dbReference>
<dbReference type="GeneID" id="19968638"/>
<dbReference type="AlphaFoldDB" id="W2SGU8"/>
<dbReference type="GO" id="GO:0034599">
    <property type="term" value="P:cellular response to oxidative stress"/>
    <property type="evidence" value="ECO:0007669"/>
    <property type="project" value="InterPro"/>
</dbReference>
<evidence type="ECO:0000313" key="8">
    <source>
        <dbReference type="EMBL" id="ETN47109.1"/>
    </source>
</evidence>
<dbReference type="OrthoDB" id="2138173at2759"/>
<dbReference type="RefSeq" id="XP_008711821.1">
    <property type="nucleotide sequence ID" value="XM_008713599.1"/>
</dbReference>
<dbReference type="GO" id="GO:0016491">
    <property type="term" value="F:oxidoreductase activity"/>
    <property type="evidence" value="ECO:0007669"/>
    <property type="project" value="UniProtKB-KW"/>
</dbReference>
<evidence type="ECO:0000256" key="6">
    <source>
        <dbReference type="ARBA" id="ARBA00023242"/>
    </source>
</evidence>
<evidence type="ECO:0000256" key="3">
    <source>
        <dbReference type="ARBA" id="ARBA00007118"/>
    </source>
</evidence>
<dbReference type="InParanoid" id="W2SGU8"/>
<proteinExistence type="inferred from homology"/>
<dbReference type="InterPro" id="IPR000415">
    <property type="entry name" value="Nitroreductase-like"/>
</dbReference>
<evidence type="ECO:0000256" key="4">
    <source>
        <dbReference type="ARBA" id="ARBA00022490"/>
    </source>
</evidence>
<dbReference type="SUPFAM" id="SSF55469">
    <property type="entry name" value="FMN-dependent nitroreductase-like"/>
    <property type="match status" value="1"/>
</dbReference>
<comment type="similarity">
    <text evidence="3">Belongs to the nitroreductase family.</text>
</comment>
<dbReference type="InterPro" id="IPR033877">
    <property type="entry name" value="Frm2/Hbn1"/>
</dbReference>
<name>W2SGU8_CYPE1</name>
<dbReference type="PANTHER" id="PTHR43035:SF1">
    <property type="entry name" value="FATTY ACID REPRESSION MUTANT PROTEIN 2-RELATED"/>
    <property type="match status" value="1"/>
</dbReference>
<evidence type="ECO:0000256" key="1">
    <source>
        <dbReference type="ARBA" id="ARBA00004123"/>
    </source>
</evidence>
<dbReference type="GO" id="GO:0005737">
    <property type="term" value="C:cytoplasm"/>
    <property type="evidence" value="ECO:0007669"/>
    <property type="project" value="UniProtKB-SubCell"/>
</dbReference>
<dbReference type="eggNOG" id="ENOG502RYI9">
    <property type="taxonomic scope" value="Eukaryota"/>
</dbReference>
<keyword evidence="5" id="KW-0560">Oxidoreductase</keyword>
<dbReference type="EMBL" id="KB822711">
    <property type="protein sequence ID" value="ETN47109.1"/>
    <property type="molecule type" value="Genomic_DNA"/>
</dbReference>
<dbReference type="FunCoup" id="W2SGU8">
    <property type="interactions" value="16"/>
</dbReference>
<feature type="domain" description="Nitroreductase" evidence="7">
    <location>
        <begin position="16"/>
        <end position="186"/>
    </location>
</feature>
<keyword evidence="6" id="KW-0539">Nucleus</keyword>
<evidence type="ECO:0000256" key="2">
    <source>
        <dbReference type="ARBA" id="ARBA00004496"/>
    </source>
</evidence>
<protein>
    <recommendedName>
        <fullName evidence="7">Nitroreductase domain-containing protein</fullName>
    </recommendedName>
</protein>
<reference evidence="8 9" key="1">
    <citation type="submission" date="2013-03" db="EMBL/GenBank/DDBJ databases">
        <title>The Genome Sequence of Phialophora europaea CBS 101466.</title>
        <authorList>
            <consortium name="The Broad Institute Genomics Platform"/>
            <person name="Cuomo C."/>
            <person name="de Hoog S."/>
            <person name="Gorbushina A."/>
            <person name="Walker B."/>
            <person name="Young S.K."/>
            <person name="Zeng Q."/>
            <person name="Gargeya S."/>
            <person name="Fitzgerald M."/>
            <person name="Haas B."/>
            <person name="Abouelleil A."/>
            <person name="Allen A.W."/>
            <person name="Alvarado L."/>
            <person name="Arachchi H.M."/>
            <person name="Berlin A.M."/>
            <person name="Chapman S.B."/>
            <person name="Gainer-Dewar J."/>
            <person name="Goldberg J."/>
            <person name="Griggs A."/>
            <person name="Gujja S."/>
            <person name="Hansen M."/>
            <person name="Howarth C."/>
            <person name="Imamovic A."/>
            <person name="Ireland A."/>
            <person name="Larimer J."/>
            <person name="McCowan C."/>
            <person name="Murphy C."/>
            <person name="Pearson M."/>
            <person name="Poon T.W."/>
            <person name="Priest M."/>
            <person name="Roberts A."/>
            <person name="Saif S."/>
            <person name="Shea T."/>
            <person name="Sisk P."/>
            <person name="Sykes S."/>
            <person name="Wortman J."/>
            <person name="Nusbaum C."/>
            <person name="Birren B."/>
        </authorList>
    </citation>
    <scope>NUCLEOTIDE SEQUENCE [LARGE SCALE GENOMIC DNA]</scope>
    <source>
        <strain evidence="8 9">CBS 101466</strain>
    </source>
</reference>
<dbReference type="GO" id="GO:0005634">
    <property type="term" value="C:nucleus"/>
    <property type="evidence" value="ECO:0007669"/>
    <property type="project" value="UniProtKB-SubCell"/>
</dbReference>
<dbReference type="Gene3D" id="3.40.109.10">
    <property type="entry name" value="NADH Oxidase"/>
    <property type="match status" value="1"/>
</dbReference>